<keyword evidence="2" id="KW-1185">Reference proteome</keyword>
<gene>
    <name evidence="1" type="ORF">PsorP6_015209</name>
</gene>
<dbReference type="EMBL" id="CM047586">
    <property type="protein sequence ID" value="KAI9909476.1"/>
    <property type="molecule type" value="Genomic_DNA"/>
</dbReference>
<dbReference type="Proteomes" id="UP001163321">
    <property type="component" value="Chromosome 7"/>
</dbReference>
<evidence type="ECO:0000313" key="2">
    <source>
        <dbReference type="Proteomes" id="UP001163321"/>
    </source>
</evidence>
<organism evidence="1 2">
    <name type="scientific">Peronosclerospora sorghi</name>
    <dbReference type="NCBI Taxonomy" id="230839"/>
    <lineage>
        <taxon>Eukaryota</taxon>
        <taxon>Sar</taxon>
        <taxon>Stramenopiles</taxon>
        <taxon>Oomycota</taxon>
        <taxon>Peronosporomycetes</taxon>
        <taxon>Peronosporales</taxon>
        <taxon>Peronosporaceae</taxon>
        <taxon>Peronosclerospora</taxon>
    </lineage>
</organism>
<reference evidence="1 2" key="1">
    <citation type="journal article" date="2022" name="bioRxiv">
        <title>The genome of the oomycete Peronosclerospora sorghi, a cosmopolitan pathogen of maize and sorghum, is inflated with dispersed pseudogenes.</title>
        <authorList>
            <person name="Fletcher K."/>
            <person name="Martin F."/>
            <person name="Isakeit T."/>
            <person name="Cavanaugh K."/>
            <person name="Magill C."/>
            <person name="Michelmore R."/>
        </authorList>
    </citation>
    <scope>NUCLEOTIDE SEQUENCE [LARGE SCALE GENOMIC DNA]</scope>
    <source>
        <strain evidence="1">P6</strain>
    </source>
</reference>
<protein>
    <submittedName>
        <fullName evidence="1">Uncharacterized protein</fullName>
    </submittedName>
</protein>
<comment type="caution">
    <text evidence="1">The sequence shown here is derived from an EMBL/GenBank/DDBJ whole genome shotgun (WGS) entry which is preliminary data.</text>
</comment>
<accession>A0ACC0VTQ0</accession>
<sequence length="69" mass="7669">MSVSFTSGTTVCLVLLMDYGLVGCRPNQWNGSKLMLLWAKQCCCLQQLVTVPILSFHEIVFCLGEVFPV</sequence>
<evidence type="ECO:0000313" key="1">
    <source>
        <dbReference type="EMBL" id="KAI9909476.1"/>
    </source>
</evidence>
<proteinExistence type="predicted"/>
<name>A0ACC0VTQ0_9STRA</name>